<keyword evidence="3" id="KW-1185">Reference proteome</keyword>
<dbReference type="EMBL" id="CP001994">
    <property type="protein sequence ID" value="ADE36621.1"/>
    <property type="molecule type" value="Genomic_DNA"/>
</dbReference>
<keyword evidence="1" id="KW-1133">Transmembrane helix</keyword>
<dbReference type="STRING" id="547558.Mmah_1114"/>
<dbReference type="HOGENOM" id="CLU_161791_0_0_2"/>
<dbReference type="KEGG" id="mmh:Mmah_1114"/>
<reference evidence="2 3" key="1">
    <citation type="submission" date="2010-03" db="EMBL/GenBank/DDBJ databases">
        <title>The complete genome of Methanohalophilus mahii DSM 5219.</title>
        <authorList>
            <consortium name="US DOE Joint Genome Institute (JGI-PGF)"/>
            <person name="Lucas S."/>
            <person name="Copeland A."/>
            <person name="Lapidus A."/>
            <person name="Glavina del Rio T."/>
            <person name="Dalin E."/>
            <person name="Tice H."/>
            <person name="Bruce D."/>
            <person name="Goodwin L."/>
            <person name="Pitluck S."/>
            <person name="Kyrpides N."/>
            <person name="Mavromatis K."/>
            <person name="Ivanova N."/>
            <person name="Lykidis A."/>
            <person name="Saunders E."/>
            <person name="Brettin T."/>
            <person name="Detter J.C."/>
            <person name="Han C."/>
            <person name="Land M."/>
            <person name="Hauser L."/>
            <person name="Markowitz V."/>
            <person name="Cheng J.-F."/>
            <person name="Hugenholtz P."/>
            <person name="Woyke T."/>
            <person name="Wu D."/>
            <person name="Spring S."/>
            <person name="Schneider S."/>
            <person name="Schroeder M."/>
            <person name="Klenk H.-P."/>
            <person name="Eisen J.A."/>
        </authorList>
    </citation>
    <scope>NUCLEOTIDE SEQUENCE [LARGE SCALE GENOMIC DNA]</scope>
    <source>
        <strain evidence="3">ATCC 35705 / DSM 5219 / SLP</strain>
    </source>
</reference>
<evidence type="ECO:0000313" key="3">
    <source>
        <dbReference type="Proteomes" id="UP000001059"/>
    </source>
</evidence>
<evidence type="ECO:0000256" key="1">
    <source>
        <dbReference type="SAM" id="Phobius"/>
    </source>
</evidence>
<gene>
    <name evidence="2" type="ordered locus">Mmah_1114</name>
</gene>
<dbReference type="Proteomes" id="UP000001059">
    <property type="component" value="Chromosome"/>
</dbReference>
<accession>D5EBS0</accession>
<organism evidence="2 3">
    <name type="scientific">Methanohalophilus mahii (strain ATCC 35705 / DSM 5219 / SLP)</name>
    <dbReference type="NCBI Taxonomy" id="547558"/>
    <lineage>
        <taxon>Archaea</taxon>
        <taxon>Methanobacteriati</taxon>
        <taxon>Methanobacteriota</taxon>
        <taxon>Stenosarchaea group</taxon>
        <taxon>Methanomicrobia</taxon>
        <taxon>Methanosarcinales</taxon>
        <taxon>Methanosarcinaceae</taxon>
        <taxon>Methanohalophilus</taxon>
    </lineage>
</organism>
<proteinExistence type="predicted"/>
<feature type="transmembrane region" description="Helical" evidence="1">
    <location>
        <begin position="78"/>
        <end position="97"/>
    </location>
</feature>
<protein>
    <submittedName>
        <fullName evidence="2">Uncharacterized protein</fullName>
    </submittedName>
</protein>
<dbReference type="AlphaFoldDB" id="D5EBS0"/>
<dbReference type="GeneID" id="8983281"/>
<sequence length="126" mass="13757">MAESQEQIKSGTYYVDENNDYHLLEPGNYFIDEKGNLNHGPAPAVNLQPAVDKIKWDEVLDLIKDWGHRGTTERTINLIGMYLLVAGIIAAASFLALRGIVEGQALVGFLGAAIGYLLSRGEIGLK</sequence>
<name>D5EBS0_METMS</name>
<keyword evidence="1" id="KW-0812">Transmembrane</keyword>
<keyword evidence="1" id="KW-0472">Membrane</keyword>
<evidence type="ECO:0000313" key="2">
    <source>
        <dbReference type="EMBL" id="ADE36621.1"/>
    </source>
</evidence>
<dbReference type="OrthoDB" id="142521at2157"/>
<dbReference type="RefSeq" id="WP_013037564.1">
    <property type="nucleotide sequence ID" value="NC_014002.1"/>
</dbReference>